<sequence length="270" mass="28071">MPSTISRILFAALAVGVSALPYGSDASNWAAATTSTAAAPAATIDNTALIEKLKDAPRAIDRFKLLLTKDGAGKELLPADELQKVIAFDFTANVDPGKGKGGALKAAQINNFPILTDLGISTTVGFLGPCGLNTPHTHPRATEFLTLVEGDKLDFGFIVENGLVAEGQNAEVAGSLGRLAGAVFPIGSIHYQFNPTCDNATFVATLNSEDPGTSQVAQNFFGLNGDIVEATLGFPEQLNGADLEAFKAKIPANVALGVEQCLQTCNIPKN</sequence>
<dbReference type="InterPro" id="IPR011051">
    <property type="entry name" value="RmlC_Cupin_sf"/>
</dbReference>
<organism evidence="8 9">
    <name type="scientific">Diplodia seriata</name>
    <dbReference type="NCBI Taxonomy" id="420778"/>
    <lineage>
        <taxon>Eukaryota</taxon>
        <taxon>Fungi</taxon>
        <taxon>Dikarya</taxon>
        <taxon>Ascomycota</taxon>
        <taxon>Pezizomycotina</taxon>
        <taxon>Dothideomycetes</taxon>
        <taxon>Dothideomycetes incertae sedis</taxon>
        <taxon>Botryosphaeriales</taxon>
        <taxon>Botryosphaeriaceae</taxon>
        <taxon>Diplodia</taxon>
    </lineage>
</organism>
<comment type="caution">
    <text evidence="8">The sequence shown here is derived from an EMBL/GenBank/DDBJ whole genome shotgun (WGS) entry which is preliminary data.</text>
</comment>
<comment type="subcellular location">
    <subcellularLocation>
        <location evidence="1">Secreted</location>
    </subcellularLocation>
</comment>
<accession>A0A0G2EPX8</accession>
<reference evidence="8 9" key="1">
    <citation type="submission" date="2015-03" db="EMBL/GenBank/DDBJ databases">
        <authorList>
            <person name="Morales-Cruz A."/>
            <person name="Amrine K.C."/>
            <person name="Cantu D."/>
        </authorList>
    </citation>
    <scope>NUCLEOTIDE SEQUENCE [LARGE SCALE GENOMIC DNA]</scope>
    <source>
        <strain evidence="8">DS831</strain>
    </source>
</reference>
<feature type="chain" id="PRO_5002543699" evidence="6">
    <location>
        <begin position="20"/>
        <end position="270"/>
    </location>
</feature>
<gene>
    <name evidence="8" type="ORF">UCDDS831_g02528</name>
</gene>
<dbReference type="InterPro" id="IPR006045">
    <property type="entry name" value="Cupin_1"/>
</dbReference>
<dbReference type="SUPFAM" id="SSF51182">
    <property type="entry name" value="RmlC-like cupins"/>
    <property type="match status" value="1"/>
</dbReference>
<evidence type="ECO:0000256" key="2">
    <source>
        <dbReference type="ARBA" id="ARBA00007456"/>
    </source>
</evidence>
<keyword evidence="6" id="KW-0732">Signal</keyword>
<dbReference type="Pfam" id="PF00190">
    <property type="entry name" value="Cupin_1"/>
    <property type="match status" value="1"/>
</dbReference>
<evidence type="ECO:0000256" key="1">
    <source>
        <dbReference type="ARBA" id="ARBA00004613"/>
    </source>
</evidence>
<dbReference type="AlphaFoldDB" id="A0A0G2EPX8"/>
<name>A0A0G2EPX8_9PEZI</name>
<dbReference type="InterPro" id="IPR014710">
    <property type="entry name" value="RmlC-like_jellyroll"/>
</dbReference>
<feature type="signal peptide" evidence="6">
    <location>
        <begin position="1"/>
        <end position="19"/>
    </location>
</feature>
<dbReference type="CDD" id="cd02241">
    <property type="entry name" value="cupin_OxOx"/>
    <property type="match status" value="1"/>
</dbReference>
<evidence type="ECO:0000313" key="9">
    <source>
        <dbReference type="Proteomes" id="UP000034182"/>
    </source>
</evidence>
<reference evidence="8 9" key="2">
    <citation type="submission" date="2015-05" db="EMBL/GenBank/DDBJ databases">
        <title>Distinctive expansion of gene families associated with plant cell wall degradation and secondary metabolism in the genomes of grapevine trunk pathogens.</title>
        <authorList>
            <person name="Lawrence D.P."/>
            <person name="Travadon R."/>
            <person name="Rolshausen P.E."/>
            <person name="Baumgartner K."/>
        </authorList>
    </citation>
    <scope>NUCLEOTIDE SEQUENCE [LARGE SCALE GENOMIC DNA]</scope>
    <source>
        <strain evidence="8">DS831</strain>
    </source>
</reference>
<keyword evidence="5" id="KW-0464">Manganese</keyword>
<keyword evidence="4" id="KW-0479">Metal-binding</keyword>
<comment type="similarity">
    <text evidence="2">Belongs to the germin family.</text>
</comment>
<dbReference type="GO" id="GO:0030145">
    <property type="term" value="F:manganese ion binding"/>
    <property type="evidence" value="ECO:0007669"/>
    <property type="project" value="InterPro"/>
</dbReference>
<dbReference type="Gene3D" id="2.60.120.10">
    <property type="entry name" value="Jelly Rolls"/>
    <property type="match status" value="1"/>
</dbReference>
<evidence type="ECO:0000256" key="3">
    <source>
        <dbReference type="ARBA" id="ARBA00022525"/>
    </source>
</evidence>
<dbReference type="PANTHER" id="PTHR31238">
    <property type="entry name" value="GERMIN-LIKE PROTEIN SUBFAMILY 3 MEMBER 3"/>
    <property type="match status" value="1"/>
</dbReference>
<evidence type="ECO:0000256" key="5">
    <source>
        <dbReference type="ARBA" id="ARBA00023211"/>
    </source>
</evidence>
<dbReference type="InterPro" id="IPR001929">
    <property type="entry name" value="Germin"/>
</dbReference>
<protein>
    <submittedName>
        <fullName evidence="8">Putative spherulin-1b</fullName>
    </submittedName>
</protein>
<evidence type="ECO:0000256" key="4">
    <source>
        <dbReference type="ARBA" id="ARBA00022723"/>
    </source>
</evidence>
<dbReference type="Proteomes" id="UP000034182">
    <property type="component" value="Unassembled WGS sequence"/>
</dbReference>
<evidence type="ECO:0000313" key="8">
    <source>
        <dbReference type="EMBL" id="KKY24196.1"/>
    </source>
</evidence>
<proteinExistence type="inferred from homology"/>
<evidence type="ECO:0000256" key="6">
    <source>
        <dbReference type="SAM" id="SignalP"/>
    </source>
</evidence>
<dbReference type="SMART" id="SM00835">
    <property type="entry name" value="Cupin_1"/>
    <property type="match status" value="1"/>
</dbReference>
<dbReference type="EMBL" id="LAQI01000061">
    <property type="protein sequence ID" value="KKY24196.1"/>
    <property type="molecule type" value="Genomic_DNA"/>
</dbReference>
<dbReference type="PRINTS" id="PR00325">
    <property type="entry name" value="GERMIN"/>
</dbReference>
<keyword evidence="3" id="KW-0964">Secreted</keyword>
<dbReference type="GO" id="GO:0005576">
    <property type="term" value="C:extracellular region"/>
    <property type="evidence" value="ECO:0007669"/>
    <property type="project" value="UniProtKB-SubCell"/>
</dbReference>
<evidence type="ECO:0000259" key="7">
    <source>
        <dbReference type="SMART" id="SM00835"/>
    </source>
</evidence>
<feature type="domain" description="Cupin type-1" evidence="7">
    <location>
        <begin position="92"/>
        <end position="240"/>
    </location>
</feature>